<dbReference type="HOGENOM" id="CLU_544190_0_0_1"/>
<sequence>MSTSAFHFEDDKTSSMSNEMATVRPSNHAPTQLEREMIKQRISLSEKKTNVYYLKIAECRDLIAQLEDLVAKETRERLILQGTLSALRRVPNEAQSRETVTSTYHYSHKIWTRIQLCHRAIPEPILRYQNGREICDNVSRLRAALVRSGKTLLDIEVLGFDQDMAREILQERSRWDSFHMGNQSYDHSLMQWLMTEALLPAFLEKVTFSGIAPHEYIRQFLNLAQPVSLSLPNPCDLQGLALTTWSTRLRKLHVFNLQDPTHLIAILKMTSHQLISLSLSQIRFSPEILEDFIFFPNLLELSLVDTNGWWEYSAPKVRIVTLASPGNLPDKTVAIYPDLKRLTLSPYKSSFPPDSIFAFGLESLTLQQASPDGKGSFLTLLPGCFQHPSEMRLQHLCIKECFIPFRELIDSLRLLKFLQKLDITNTSLPVSFYKAFAIIQGGGLLCPLLRAMIIDLTRCKIVIKETFSAAFWEILKVRGPFMVEFNVSWPEKWGLPPTHFI</sequence>
<dbReference type="Proteomes" id="UP000054097">
    <property type="component" value="Unassembled WGS sequence"/>
</dbReference>
<protein>
    <submittedName>
        <fullName evidence="2">Uncharacterized protein</fullName>
    </submittedName>
</protein>
<proteinExistence type="predicted"/>
<dbReference type="EMBL" id="KN824318">
    <property type="protein sequence ID" value="KIM24978.1"/>
    <property type="molecule type" value="Genomic_DNA"/>
</dbReference>
<evidence type="ECO:0000313" key="3">
    <source>
        <dbReference type="Proteomes" id="UP000054097"/>
    </source>
</evidence>
<evidence type="ECO:0000256" key="1">
    <source>
        <dbReference type="SAM" id="MobiDB-lite"/>
    </source>
</evidence>
<reference evidence="3" key="2">
    <citation type="submission" date="2015-01" db="EMBL/GenBank/DDBJ databases">
        <title>Evolutionary Origins and Diversification of the Mycorrhizal Mutualists.</title>
        <authorList>
            <consortium name="DOE Joint Genome Institute"/>
            <consortium name="Mycorrhizal Genomics Consortium"/>
            <person name="Kohler A."/>
            <person name="Kuo A."/>
            <person name="Nagy L.G."/>
            <person name="Floudas D."/>
            <person name="Copeland A."/>
            <person name="Barry K.W."/>
            <person name="Cichocki N."/>
            <person name="Veneault-Fourrey C."/>
            <person name="LaButti K."/>
            <person name="Lindquist E.A."/>
            <person name="Lipzen A."/>
            <person name="Lundell T."/>
            <person name="Morin E."/>
            <person name="Murat C."/>
            <person name="Riley R."/>
            <person name="Ohm R."/>
            <person name="Sun H."/>
            <person name="Tunlid A."/>
            <person name="Henrissat B."/>
            <person name="Grigoriev I.V."/>
            <person name="Hibbett D.S."/>
            <person name="Martin F."/>
        </authorList>
    </citation>
    <scope>NUCLEOTIDE SEQUENCE [LARGE SCALE GENOMIC DNA]</scope>
    <source>
        <strain evidence="3">MAFF 305830</strain>
    </source>
</reference>
<keyword evidence="3" id="KW-1185">Reference proteome</keyword>
<name>A0A0C2WEV8_SERVB</name>
<organism evidence="2 3">
    <name type="scientific">Serendipita vermifera MAFF 305830</name>
    <dbReference type="NCBI Taxonomy" id="933852"/>
    <lineage>
        <taxon>Eukaryota</taxon>
        <taxon>Fungi</taxon>
        <taxon>Dikarya</taxon>
        <taxon>Basidiomycota</taxon>
        <taxon>Agaricomycotina</taxon>
        <taxon>Agaricomycetes</taxon>
        <taxon>Sebacinales</taxon>
        <taxon>Serendipitaceae</taxon>
        <taxon>Serendipita</taxon>
    </lineage>
</organism>
<accession>A0A0C2WEV8</accession>
<reference evidence="2 3" key="1">
    <citation type="submission" date="2014-04" db="EMBL/GenBank/DDBJ databases">
        <authorList>
            <consortium name="DOE Joint Genome Institute"/>
            <person name="Kuo A."/>
            <person name="Zuccaro A."/>
            <person name="Kohler A."/>
            <person name="Nagy L.G."/>
            <person name="Floudas D."/>
            <person name="Copeland A."/>
            <person name="Barry K.W."/>
            <person name="Cichocki N."/>
            <person name="Veneault-Fourrey C."/>
            <person name="LaButti K."/>
            <person name="Lindquist E.A."/>
            <person name="Lipzen A."/>
            <person name="Lundell T."/>
            <person name="Morin E."/>
            <person name="Murat C."/>
            <person name="Sun H."/>
            <person name="Tunlid A."/>
            <person name="Henrissat B."/>
            <person name="Grigoriev I.V."/>
            <person name="Hibbett D.S."/>
            <person name="Martin F."/>
            <person name="Nordberg H.P."/>
            <person name="Cantor M.N."/>
            <person name="Hua S.X."/>
        </authorList>
    </citation>
    <scope>NUCLEOTIDE SEQUENCE [LARGE SCALE GENOMIC DNA]</scope>
    <source>
        <strain evidence="2 3">MAFF 305830</strain>
    </source>
</reference>
<dbReference type="Gene3D" id="3.80.10.10">
    <property type="entry name" value="Ribonuclease Inhibitor"/>
    <property type="match status" value="1"/>
</dbReference>
<dbReference type="SUPFAM" id="SSF52047">
    <property type="entry name" value="RNI-like"/>
    <property type="match status" value="1"/>
</dbReference>
<gene>
    <name evidence="2" type="ORF">M408DRAFT_316725</name>
</gene>
<dbReference type="InterPro" id="IPR032675">
    <property type="entry name" value="LRR_dom_sf"/>
</dbReference>
<feature type="region of interest" description="Disordered" evidence="1">
    <location>
        <begin position="1"/>
        <end position="29"/>
    </location>
</feature>
<feature type="compositionally biased region" description="Polar residues" evidence="1">
    <location>
        <begin position="14"/>
        <end position="29"/>
    </location>
</feature>
<dbReference type="AlphaFoldDB" id="A0A0C2WEV8"/>
<evidence type="ECO:0000313" key="2">
    <source>
        <dbReference type="EMBL" id="KIM24978.1"/>
    </source>
</evidence>